<evidence type="ECO:0000313" key="2">
    <source>
        <dbReference type="Proteomes" id="UP000622547"/>
    </source>
</evidence>
<evidence type="ECO:0000313" key="1">
    <source>
        <dbReference type="EMBL" id="GII42763.1"/>
    </source>
</evidence>
<dbReference type="AlphaFoldDB" id="A0A8J3UC63"/>
<proteinExistence type="predicted"/>
<name>A0A8J3UC63_9ACTN</name>
<gene>
    <name evidence="1" type="ORF">Pph01_77660</name>
</gene>
<comment type="caution">
    <text evidence="1">The sequence shown here is derived from an EMBL/GenBank/DDBJ whole genome shotgun (WGS) entry which is preliminary data.</text>
</comment>
<protein>
    <submittedName>
        <fullName evidence="1">Uncharacterized protein</fullName>
    </submittedName>
</protein>
<accession>A0A8J3UC63</accession>
<dbReference type="Proteomes" id="UP000622547">
    <property type="component" value="Unassembled WGS sequence"/>
</dbReference>
<reference evidence="1 2" key="1">
    <citation type="submission" date="2021-01" db="EMBL/GenBank/DDBJ databases">
        <title>Whole genome shotgun sequence of Planotetraspora phitsanulokensis NBRC 104273.</title>
        <authorList>
            <person name="Komaki H."/>
            <person name="Tamura T."/>
        </authorList>
    </citation>
    <scope>NUCLEOTIDE SEQUENCE [LARGE SCALE GENOMIC DNA]</scope>
    <source>
        <strain evidence="1 2">NBRC 104273</strain>
    </source>
</reference>
<organism evidence="1 2">
    <name type="scientific">Planotetraspora phitsanulokensis</name>
    <dbReference type="NCBI Taxonomy" id="575192"/>
    <lineage>
        <taxon>Bacteria</taxon>
        <taxon>Bacillati</taxon>
        <taxon>Actinomycetota</taxon>
        <taxon>Actinomycetes</taxon>
        <taxon>Streptosporangiales</taxon>
        <taxon>Streptosporangiaceae</taxon>
        <taxon>Planotetraspora</taxon>
    </lineage>
</organism>
<dbReference type="EMBL" id="BOOP01000047">
    <property type="protein sequence ID" value="GII42763.1"/>
    <property type="molecule type" value="Genomic_DNA"/>
</dbReference>
<sequence>MWHDVLLISHTKSKYPVLCGDGTTRVEVARTVRVTRASRCEKTPVQYGDTVKTTFDHMAGWLTDHYVS</sequence>
<keyword evidence="2" id="KW-1185">Reference proteome</keyword>